<reference evidence="3" key="2">
    <citation type="journal article" date="2021" name="PeerJ">
        <title>Extensive microbial diversity within the chicken gut microbiome revealed by metagenomics and culture.</title>
        <authorList>
            <person name="Gilroy R."/>
            <person name="Ravi A."/>
            <person name="Getino M."/>
            <person name="Pursley I."/>
            <person name="Horton D.L."/>
            <person name="Alikhan N.F."/>
            <person name="Baker D."/>
            <person name="Gharbi K."/>
            <person name="Hall N."/>
            <person name="Watson M."/>
            <person name="Adriaenssens E.M."/>
            <person name="Foster-Nyarko E."/>
            <person name="Jarju S."/>
            <person name="Secka A."/>
            <person name="Antonio M."/>
            <person name="Oren A."/>
            <person name="Chaudhuri R.R."/>
            <person name="La Ragione R."/>
            <person name="Hildebrand F."/>
            <person name="Pallen M.J."/>
        </authorList>
    </citation>
    <scope>NUCLEOTIDE SEQUENCE</scope>
    <source>
        <strain evidence="3">ChiSxjej1B13-7958</strain>
    </source>
</reference>
<feature type="region of interest" description="Disordered" evidence="2">
    <location>
        <begin position="1942"/>
        <end position="1994"/>
    </location>
</feature>
<feature type="compositionally biased region" description="Low complexity" evidence="2">
    <location>
        <begin position="1978"/>
        <end position="1992"/>
    </location>
</feature>
<proteinExistence type="predicted"/>
<name>A0A9D1DFC6_9FIRM</name>
<keyword evidence="1" id="KW-0175">Coiled coil</keyword>
<feature type="coiled-coil region" evidence="1">
    <location>
        <begin position="270"/>
        <end position="304"/>
    </location>
</feature>
<feature type="coiled-coil region" evidence="1">
    <location>
        <begin position="2351"/>
        <end position="2378"/>
    </location>
</feature>
<reference evidence="3" key="1">
    <citation type="submission" date="2020-10" db="EMBL/GenBank/DDBJ databases">
        <authorList>
            <person name="Gilroy R."/>
        </authorList>
    </citation>
    <scope>NUCLEOTIDE SEQUENCE</scope>
    <source>
        <strain evidence="3">ChiSxjej1B13-7958</strain>
    </source>
</reference>
<dbReference type="Proteomes" id="UP000824242">
    <property type="component" value="Unassembled WGS sequence"/>
</dbReference>
<comment type="caution">
    <text evidence="3">The sequence shown here is derived from an EMBL/GenBank/DDBJ whole genome shotgun (WGS) entry which is preliminary data.</text>
</comment>
<feature type="compositionally biased region" description="Basic and acidic residues" evidence="2">
    <location>
        <begin position="1967"/>
        <end position="1976"/>
    </location>
</feature>
<evidence type="ECO:0000313" key="3">
    <source>
        <dbReference type="EMBL" id="HIR47593.1"/>
    </source>
</evidence>
<sequence length="2402" mass="275142">MCENNQMMQASRQASVLQMEEERLQRIRQDSLEQSEHIPGVLEEHKALTPYASARIEREMKNGPPPGLSKAEKRRWKNRMQGLLEESRKRESFFAPVNRMMDDAEQRLMELRAGERDGFDESCQVLENARWEASVEENSLLRDEAVLRDHPEIAELQTMFQQLSRAGASIGSDRLMELTQRYRALGKAGSAGAANSVSYRHLKDAMRFSNPKAGYVFLLHCVATMLVHQLDSLPADQVNAAAFTRLYALASVSGVVASHMALSREFERQKALYQTKRQQVQIDVEQQQRELQEMIAARREYLRTGVGENGAPEVWIPQNLLGEAEAYLYAQGVMQNPTLSMQEFMDWANAIEASIRWNRETITARLEQENSILAPALRGRLLESIEQKHPRMLFRAAYGEINNSIREAMENLSGDLARYRERAEYLAVQPSLAQFPQLFQSPVLQTLPGAELSDEQFREQADLLAGQVEHSVACARSILRDALSPASREPVLELLVNRYGSLFLHGSPEEIRELVRHSLRDDVLQELAPQVAEREESIRAAMDAAHLDPAWRTIAYRTMTEEEQADEALIPKMERLQQTAFANQEGFQRLFADRTHTVPQWRELLQWMGEHANQAPEEFLAEAQELASRTSLSDGQDAMTLEEYRSGGQRAQKIEPDTAGSYRSLLRGPMLCQWDGFLGYLDSHEEDVMQALERVLIEEKLDLPFLEDVNSLLELETLSYAEFRTLSSTLRGNLAETIEGWHTLRGEYASQVQKALLPDMLTGALKRENFRARAQKEERRFQNEAQALEIRFLAVLSGAQVQQPGELQYQHTDDTASTARFSSKSRAERRLERFRLAHSVWQVLERSGLTKEAIENALEAGSDSGSGAKLHRRLCVLLEPLSDPQAKEVLRAIRKEGKDGYVNEFRLGGLEEFLLAKENNEEAYQAFTAGKQEVYKDTLRTLGSQILPRLQELEQVLGEYPLEESADYRIRMRPLAAGLREGSEEENRERFGVRSWQEALGGLRQYLRRQSASRAAREQAVGSAPDAQTALEYRREWMARYENGLFRPMVPLLMQDKDLWQSLSTDDPVAFETYAKEFFQRMETPMKLLRLRFSFGEEFQRELVRELGQRILYGPERDLDGWMEEFNRFFDQYSRHTVGGASVEARYQKLREKDPEMANYLTEMILHDPQGISLLEDEEKWNAALKSCKKRVAPNTKSLKKYLSSMKKTGWKPTKAEQVSLDMFLRHHILFSEPDMFQESLSGWVQDFLKLRRESIAQMNRSIVVMGRRAEVLRDVERRRSEGMREDRRDLEKLRALRGQLRAAGSPLLAALGVRKAPSEKQITEARYTLWEYRERPQRVKEILFERILSGADSETLHREAAWLTALNKRIFSIPFYATEGERERFHAMKRVFEQMGARWRTPEHVELSDRVQSEFLLYLYLHHRGENLTEEQLLEAFQSLGERHVLMGELLEQKNAAELDRHVNLYGAHTHTGQTAWNRDSLGQMARLDESPLEAERRNITEAMAIGMYTMEDSTFREAVAHHADYLQAAESAEKVFDPILKELVENGDERRQLRVGLQEYFHADLLGGSAGVDLSELRSRVRDMLQDPDYRQILRSSGSLLGSVSDTSLSGREKTAHMVASRETLEEFLAEKNNRKYCREYNALNIQQRQVFALSVLQSDRIGGATPLPSVTYVRSDDLAQSRMLFVAGQLETYASHGDFQPEIPYDRVMEVLRRSDGKMDAQAFESAMRLTRAMIRRYQEKIPRDWSRLSDGAYLIREARRLARKKEAAAGQGEQPPVTSLAELRERILAQDPGAAGTDAIKERLAALDDHTFRIVAAALEDRTVLDPTTRMAEENGEAQRTEYANEQKRAGLMARFLGQQEEPSALRMHSTRLTRAMNGLMSYQLRDDVDLTGRALTRSDFAPKALSRGTAADWALLERAMDFADEVLREDLRRGAGLPQEEFPVPEEEAEEQLQNVPQETQAEEHAVHEDAVQENTVQEQTAAQQEQPVEEIAEEITEETREQRRQTLQRRLEGMRNLPVLERFSTEQILSVKNMQENLEQMDEDAFVVKAASLLKNAESNLAQLRTILSERGALSLLDRSEAENRVISRFGGELLGSPLNSRTIEARVRAAMDPPAQPMESFQEKNREFIVQIRERMKRESLEHKPFTGAQEAETPEDVQRMERIGQALETLRGMDGLNETEQWLVLHCEEGIADYLDSATQYLKEATVEEMIGWVRDTARTVEKNRTILNELAGKLYVFGSSPEWQEAIGNLAAKNLGADMLIECTSESVTTFMKALEKIANETLNLADVPGRMLSTLQRDESVKRIPDLEKMPEVIACLFQDHSGGKGYSEMQELRTRIQHNVRILERVVEELFDDYDEQEEAMNRVLEERGRLLAWRTCSSEVIREMIRQTKA</sequence>
<gene>
    <name evidence="3" type="ORF">IAB89_08050</name>
</gene>
<evidence type="ECO:0000313" key="4">
    <source>
        <dbReference type="Proteomes" id="UP000824242"/>
    </source>
</evidence>
<accession>A0A9D1DFC6</accession>
<protein>
    <submittedName>
        <fullName evidence="3">Uncharacterized protein</fullName>
    </submittedName>
</protein>
<evidence type="ECO:0000256" key="1">
    <source>
        <dbReference type="SAM" id="Coils"/>
    </source>
</evidence>
<dbReference type="EMBL" id="DVGZ01000085">
    <property type="protein sequence ID" value="HIR47593.1"/>
    <property type="molecule type" value="Genomic_DNA"/>
</dbReference>
<organism evidence="3 4">
    <name type="scientific">Candidatus Caccousia avicola</name>
    <dbReference type="NCBI Taxonomy" id="2840721"/>
    <lineage>
        <taxon>Bacteria</taxon>
        <taxon>Bacillati</taxon>
        <taxon>Bacillota</taxon>
        <taxon>Clostridia</taxon>
        <taxon>Eubacteriales</taxon>
        <taxon>Oscillospiraceae</taxon>
        <taxon>Oscillospiraceae incertae sedis</taxon>
        <taxon>Candidatus Caccousia</taxon>
    </lineage>
</organism>
<evidence type="ECO:0000256" key="2">
    <source>
        <dbReference type="SAM" id="MobiDB-lite"/>
    </source>
</evidence>